<dbReference type="InterPro" id="IPR017850">
    <property type="entry name" value="Alkaline_phosphatase_core_sf"/>
</dbReference>
<feature type="region of interest" description="Disordered" evidence="2">
    <location>
        <begin position="72"/>
        <end position="94"/>
    </location>
</feature>
<dbReference type="SUPFAM" id="SSF53649">
    <property type="entry name" value="Alkaline phosphatase-like"/>
    <property type="match status" value="1"/>
</dbReference>
<keyword evidence="1" id="KW-0812">Transmembrane</keyword>
<name>A0A9N9SLM3_DIABA</name>
<keyword evidence="5" id="KW-1185">Reference proteome</keyword>
<dbReference type="Gene3D" id="3.30.420.10">
    <property type="entry name" value="Ribonuclease H-like superfamily/Ribonuclease H"/>
    <property type="match status" value="1"/>
</dbReference>
<dbReference type="PANTHER" id="PTHR12250">
    <property type="entry name" value="PHOSPHATIDYLINOSITOL GLYCAN, CLASS N"/>
    <property type="match status" value="1"/>
</dbReference>
<evidence type="ECO:0000313" key="4">
    <source>
        <dbReference type="EMBL" id="CAG9826507.1"/>
    </source>
</evidence>
<dbReference type="OrthoDB" id="2748310at2759"/>
<keyword evidence="1" id="KW-0472">Membrane</keyword>
<keyword evidence="1" id="KW-0808">Transferase</keyword>
<feature type="compositionally biased region" description="Basic residues" evidence="2">
    <location>
        <begin position="72"/>
        <end position="82"/>
    </location>
</feature>
<dbReference type="InterPro" id="IPR002591">
    <property type="entry name" value="Phosphodiest/P_Trfase"/>
</dbReference>
<dbReference type="PANTHER" id="PTHR12250:SF0">
    <property type="entry name" value="GPI ETHANOLAMINE PHOSPHATE TRANSFERASE 1"/>
    <property type="match status" value="1"/>
</dbReference>
<dbReference type="EC" id="2.-.-.-" evidence="1"/>
<dbReference type="InterPro" id="IPR038717">
    <property type="entry name" value="Tc1-like_DDE_dom"/>
</dbReference>
<dbReference type="Pfam" id="PF13358">
    <property type="entry name" value="DDE_3"/>
    <property type="match status" value="1"/>
</dbReference>
<evidence type="ECO:0000259" key="3">
    <source>
        <dbReference type="Pfam" id="PF13358"/>
    </source>
</evidence>
<feature type="transmembrane region" description="Helical" evidence="1">
    <location>
        <begin position="103"/>
        <end position="126"/>
    </location>
</feature>
<dbReference type="Pfam" id="PF01663">
    <property type="entry name" value="Phosphodiest"/>
    <property type="match status" value="1"/>
</dbReference>
<evidence type="ECO:0000256" key="2">
    <source>
        <dbReference type="SAM" id="MobiDB-lite"/>
    </source>
</evidence>
<evidence type="ECO:0000256" key="1">
    <source>
        <dbReference type="RuleBase" id="RU367138"/>
    </source>
</evidence>
<evidence type="ECO:0000313" key="5">
    <source>
        <dbReference type="Proteomes" id="UP001153709"/>
    </source>
</evidence>
<accession>A0A9N9SLM3</accession>
<keyword evidence="1" id="KW-0337">GPI-anchor biosynthesis</keyword>
<proteinExistence type="inferred from homology"/>
<dbReference type="GO" id="GO:0051377">
    <property type="term" value="F:mannose-ethanolamine phosphotransferase activity"/>
    <property type="evidence" value="ECO:0007669"/>
    <property type="project" value="UniProtKB-UniRule"/>
</dbReference>
<dbReference type="GO" id="GO:0005789">
    <property type="term" value="C:endoplasmic reticulum membrane"/>
    <property type="evidence" value="ECO:0007669"/>
    <property type="project" value="UniProtKB-SubCell"/>
</dbReference>
<dbReference type="InterPro" id="IPR036397">
    <property type="entry name" value="RNaseH_sf"/>
</dbReference>
<dbReference type="GO" id="GO:0006506">
    <property type="term" value="P:GPI anchor biosynthetic process"/>
    <property type="evidence" value="ECO:0007669"/>
    <property type="project" value="UniProtKB-KW"/>
</dbReference>
<sequence length="581" mass="66130">MPINEDLKRRLLAVEINYLRRSARTSRQERKTNESIRNTMNATEMVIDIIERRGSKWFGHLLRIPDEGWSQKPHKWKPHGRNKRDANSIMEEESEADEKNKKYTIIVSGLVIHFLLLLAVFDVYFASPLDNGMSPIRSTSNPPAKRLVLFVADGLRAEAIFGEEKEELIPFLTDKLKNVGSWGVAHTRVPTESRPGHVAMLAGIYEDPSAILKGWKSNPVNFDSVINQSTNAWAWGSPDIVKIFNKDKLSKIHISSYDAQIEDFGKQDTGILDTWVFQKVDVFLKNEVKSCTENCDQYFTNGNTFFLHLLGIDTAGHGYKPHSKEYKDNIRLVDRNIAIITELFNNLYQDGLTAFVFTADHGMTDWGSHGAGTDHETEVPVIAWGAGIEKNHKRQDINQIDLAPMLASLIGIHIPINSLGILPVNYINSSQENKAQMMKSNVLELLEIYNRKKLRTKSGALLYIPFKFDEFINEKLQQLQSLNTESQTDYLIFECQNLIKYLDKQLQKCQPQGGAILQQDSAPCYKSKEIMAFFKNKMINVLDWPGNSPDLNPIENVWAICKARLRKIDCTTKTKMIEAAI</sequence>
<reference evidence="4" key="1">
    <citation type="submission" date="2022-01" db="EMBL/GenBank/DDBJ databases">
        <authorList>
            <person name="King R."/>
        </authorList>
    </citation>
    <scope>NUCLEOTIDE SEQUENCE</scope>
</reference>
<comment type="subcellular location">
    <subcellularLocation>
        <location evidence="1">Endoplasmic reticulum membrane</location>
        <topology evidence="1">Multi-pass membrane protein</topology>
    </subcellularLocation>
</comment>
<protein>
    <recommendedName>
        <fullName evidence="1">GPI ethanolamine phosphate transferase 1</fullName>
        <ecNumber evidence="1">2.-.-.-</ecNumber>
    </recommendedName>
</protein>
<dbReference type="InterPro" id="IPR037671">
    <property type="entry name" value="PIGN_N"/>
</dbReference>
<dbReference type="Proteomes" id="UP001153709">
    <property type="component" value="Chromosome 1"/>
</dbReference>
<dbReference type="Gene3D" id="3.40.720.10">
    <property type="entry name" value="Alkaline Phosphatase, subunit A"/>
    <property type="match status" value="1"/>
</dbReference>
<keyword evidence="1" id="KW-0256">Endoplasmic reticulum</keyword>
<dbReference type="GO" id="GO:0003676">
    <property type="term" value="F:nucleic acid binding"/>
    <property type="evidence" value="ECO:0007669"/>
    <property type="project" value="InterPro"/>
</dbReference>
<organism evidence="4 5">
    <name type="scientific">Diabrotica balteata</name>
    <name type="common">Banded cucumber beetle</name>
    <dbReference type="NCBI Taxonomy" id="107213"/>
    <lineage>
        <taxon>Eukaryota</taxon>
        <taxon>Metazoa</taxon>
        <taxon>Ecdysozoa</taxon>
        <taxon>Arthropoda</taxon>
        <taxon>Hexapoda</taxon>
        <taxon>Insecta</taxon>
        <taxon>Pterygota</taxon>
        <taxon>Neoptera</taxon>
        <taxon>Endopterygota</taxon>
        <taxon>Coleoptera</taxon>
        <taxon>Polyphaga</taxon>
        <taxon>Cucujiformia</taxon>
        <taxon>Chrysomeloidea</taxon>
        <taxon>Chrysomelidae</taxon>
        <taxon>Galerucinae</taxon>
        <taxon>Diabroticina</taxon>
        <taxon>Diabroticites</taxon>
        <taxon>Diabrotica</taxon>
    </lineage>
</organism>
<gene>
    <name evidence="4" type="ORF">DIABBA_LOCUS616</name>
</gene>
<dbReference type="AlphaFoldDB" id="A0A9N9SLM3"/>
<feature type="domain" description="Tc1-like transposase DDE" evidence="3">
    <location>
        <begin position="497"/>
        <end position="567"/>
    </location>
</feature>
<dbReference type="EMBL" id="OU898276">
    <property type="protein sequence ID" value="CAG9826507.1"/>
    <property type="molecule type" value="Genomic_DNA"/>
</dbReference>
<comment type="pathway">
    <text evidence="1">Glycolipid biosynthesis; glycosylphosphatidylinositol-anchor biosynthesis.</text>
</comment>
<comment type="similarity">
    <text evidence="1">Belongs to the PIGG/PIGN/PIGO family. PIGN subfamily.</text>
</comment>
<dbReference type="InterPro" id="IPR007070">
    <property type="entry name" value="GPI_EtnP_transferase_1"/>
</dbReference>
<comment type="caution">
    <text evidence="1">Lacks conserved residue(s) required for the propagation of feature annotation.</text>
</comment>
<comment type="function">
    <text evidence="1">Ethanolamine phosphate transferase involved in glycosylphosphatidylinositol-anchor biosynthesis. Transfers ethanolamine phosphate to the first alpha-1,4-linked mannose of the glycosylphosphatidylinositol precursor of GPI-anchor.</text>
</comment>
<keyword evidence="1" id="KW-1133">Transmembrane helix</keyword>
<dbReference type="CDD" id="cd16020">
    <property type="entry name" value="GPI_EPT_1"/>
    <property type="match status" value="1"/>
</dbReference>